<organism evidence="2 3">
    <name type="scientific">Erythrobacter crassostreae</name>
    <dbReference type="NCBI Taxonomy" id="2828328"/>
    <lineage>
        <taxon>Bacteria</taxon>
        <taxon>Pseudomonadati</taxon>
        <taxon>Pseudomonadota</taxon>
        <taxon>Alphaproteobacteria</taxon>
        <taxon>Sphingomonadales</taxon>
        <taxon>Erythrobacteraceae</taxon>
        <taxon>Erythrobacter/Porphyrobacter group</taxon>
        <taxon>Erythrobacter</taxon>
    </lineage>
</organism>
<feature type="chain" id="PRO_5040856144" description="FecR protein domain-containing protein" evidence="1">
    <location>
        <begin position="23"/>
        <end position="149"/>
    </location>
</feature>
<evidence type="ECO:0000313" key="3">
    <source>
        <dbReference type="Proteomes" id="UP001138681"/>
    </source>
</evidence>
<sequence>MLKLSKSVVVAAALFTGTAALANDTVWVISETDGQVSVIRDSKAIYGAEGTQLQTGDIVRTSKAGRAVLVRGKEFHMVEPDAQVRIAKVEKSNVTKVMEFFGSMLSPGKKQTSTKQPMQAAIVKGYGSDKKENSVLAAADAKMGLTEGD</sequence>
<reference evidence="2" key="1">
    <citation type="submission" date="2021-04" db="EMBL/GenBank/DDBJ databases">
        <authorList>
            <person name="Pira H."/>
            <person name="Risdian C."/>
            <person name="Wink J."/>
        </authorList>
    </citation>
    <scope>NUCLEOTIDE SEQUENCE</scope>
    <source>
        <strain evidence="2">WH158</strain>
    </source>
</reference>
<dbReference type="AlphaFoldDB" id="A0A9X1F3E6"/>
<gene>
    <name evidence="2" type="ORF">KCG46_04125</name>
</gene>
<accession>A0A9X1F3E6</accession>
<keyword evidence="3" id="KW-1185">Reference proteome</keyword>
<comment type="caution">
    <text evidence="2">The sequence shown here is derived from an EMBL/GenBank/DDBJ whole genome shotgun (WGS) entry which is preliminary data.</text>
</comment>
<feature type="signal peptide" evidence="1">
    <location>
        <begin position="1"/>
        <end position="22"/>
    </location>
</feature>
<evidence type="ECO:0000313" key="2">
    <source>
        <dbReference type="EMBL" id="MBV7258763.1"/>
    </source>
</evidence>
<name>A0A9X1F3E6_9SPHN</name>
<protein>
    <recommendedName>
        <fullName evidence="4">FecR protein domain-containing protein</fullName>
    </recommendedName>
</protein>
<evidence type="ECO:0008006" key="4">
    <source>
        <dbReference type="Google" id="ProtNLM"/>
    </source>
</evidence>
<dbReference type="Proteomes" id="UP001138681">
    <property type="component" value="Unassembled WGS sequence"/>
</dbReference>
<dbReference type="EMBL" id="JAGSPC010000001">
    <property type="protein sequence ID" value="MBV7258763.1"/>
    <property type="molecule type" value="Genomic_DNA"/>
</dbReference>
<proteinExistence type="predicted"/>
<dbReference type="RefSeq" id="WP_218404046.1">
    <property type="nucleotide sequence ID" value="NZ_JAGSPC010000001.1"/>
</dbReference>
<keyword evidence="1" id="KW-0732">Signal</keyword>
<evidence type="ECO:0000256" key="1">
    <source>
        <dbReference type="SAM" id="SignalP"/>
    </source>
</evidence>